<feature type="transmembrane region" description="Helical" evidence="3">
    <location>
        <begin position="123"/>
        <end position="147"/>
    </location>
</feature>
<keyword evidence="3" id="KW-0472">Membrane</keyword>
<dbReference type="Proteomes" id="UP000016932">
    <property type="component" value="Unassembled WGS sequence"/>
</dbReference>
<dbReference type="VEuPathDB" id="FungiDB:MYCFIDRAFT_193510"/>
<dbReference type="OrthoDB" id="10478937at2759"/>
<dbReference type="KEGG" id="pfj:MYCFIDRAFT_193510"/>
<dbReference type="PANTHER" id="PTHR43941">
    <property type="entry name" value="STRUCTURAL MAINTENANCE OF CHROMOSOMES PROTEIN 2"/>
    <property type="match status" value="1"/>
</dbReference>
<keyword evidence="1" id="KW-0175">Coiled coil</keyword>
<dbReference type="SUPFAM" id="SSF57997">
    <property type="entry name" value="Tropomyosin"/>
    <property type="match status" value="1"/>
</dbReference>
<evidence type="ECO:0000256" key="2">
    <source>
        <dbReference type="SAM" id="MobiDB-lite"/>
    </source>
</evidence>
<feature type="region of interest" description="Disordered" evidence="2">
    <location>
        <begin position="497"/>
        <end position="622"/>
    </location>
</feature>
<feature type="compositionally biased region" description="Basic and acidic residues" evidence="2">
    <location>
        <begin position="290"/>
        <end position="336"/>
    </location>
</feature>
<dbReference type="GeneID" id="19335332"/>
<evidence type="ECO:0000313" key="5">
    <source>
        <dbReference type="Proteomes" id="UP000016932"/>
    </source>
</evidence>
<feature type="compositionally biased region" description="Polar residues" evidence="2">
    <location>
        <begin position="529"/>
        <end position="545"/>
    </location>
</feature>
<keyword evidence="5" id="KW-1185">Reference proteome</keyword>
<evidence type="ECO:0000313" key="4">
    <source>
        <dbReference type="EMBL" id="EME89639.1"/>
    </source>
</evidence>
<proteinExistence type="predicted"/>
<reference evidence="4 5" key="1">
    <citation type="journal article" date="2012" name="PLoS Pathog.">
        <title>Diverse lifestyles and strategies of plant pathogenesis encoded in the genomes of eighteen Dothideomycetes fungi.</title>
        <authorList>
            <person name="Ohm R.A."/>
            <person name="Feau N."/>
            <person name="Henrissat B."/>
            <person name="Schoch C.L."/>
            <person name="Horwitz B.A."/>
            <person name="Barry K.W."/>
            <person name="Condon B.J."/>
            <person name="Copeland A.C."/>
            <person name="Dhillon B."/>
            <person name="Glaser F."/>
            <person name="Hesse C.N."/>
            <person name="Kosti I."/>
            <person name="LaButti K."/>
            <person name="Lindquist E.A."/>
            <person name="Lucas S."/>
            <person name="Salamov A.A."/>
            <person name="Bradshaw R.E."/>
            <person name="Ciuffetti L."/>
            <person name="Hamelin R.C."/>
            <person name="Kema G.H.J."/>
            <person name="Lawrence C."/>
            <person name="Scott J.A."/>
            <person name="Spatafora J.W."/>
            <person name="Turgeon B.G."/>
            <person name="de Wit P.J.G.M."/>
            <person name="Zhong S."/>
            <person name="Goodwin S.B."/>
            <person name="Grigoriev I.V."/>
        </authorList>
    </citation>
    <scope>NUCLEOTIDE SEQUENCE [LARGE SCALE GENOMIC DNA]</scope>
    <source>
        <strain evidence="4 5">CIRAD86</strain>
    </source>
</reference>
<protein>
    <submittedName>
        <fullName evidence="4">Uncharacterized protein</fullName>
    </submittedName>
</protein>
<feature type="compositionally biased region" description="Basic residues" evidence="2">
    <location>
        <begin position="605"/>
        <end position="615"/>
    </location>
</feature>
<dbReference type="HOGENOM" id="CLU_373432_0_0_1"/>
<feature type="compositionally biased region" description="Basic and acidic residues" evidence="2">
    <location>
        <begin position="595"/>
        <end position="604"/>
    </location>
</feature>
<organism evidence="4 5">
    <name type="scientific">Pseudocercospora fijiensis (strain CIRAD86)</name>
    <name type="common">Black leaf streak disease fungus</name>
    <name type="synonym">Mycosphaerella fijiensis</name>
    <dbReference type="NCBI Taxonomy" id="383855"/>
    <lineage>
        <taxon>Eukaryota</taxon>
        <taxon>Fungi</taxon>
        <taxon>Dikarya</taxon>
        <taxon>Ascomycota</taxon>
        <taxon>Pezizomycotina</taxon>
        <taxon>Dothideomycetes</taxon>
        <taxon>Dothideomycetidae</taxon>
        <taxon>Mycosphaerellales</taxon>
        <taxon>Mycosphaerellaceae</taxon>
        <taxon>Pseudocercospora</taxon>
    </lineage>
</organism>
<feature type="coiled-coil region" evidence="1">
    <location>
        <begin position="50"/>
        <end position="77"/>
    </location>
</feature>
<dbReference type="PANTHER" id="PTHR43941:SF12">
    <property type="entry name" value="CRESTIN"/>
    <property type="match status" value="1"/>
</dbReference>
<evidence type="ECO:0000256" key="1">
    <source>
        <dbReference type="SAM" id="Coils"/>
    </source>
</evidence>
<dbReference type="AlphaFoldDB" id="N1Q9V0"/>
<dbReference type="Gene3D" id="1.10.287.1490">
    <property type="match status" value="1"/>
</dbReference>
<dbReference type="EMBL" id="KB446555">
    <property type="protein sequence ID" value="EME89639.1"/>
    <property type="molecule type" value="Genomic_DNA"/>
</dbReference>
<sequence>METAIALGALTSVSWGASKYQDKRITANDKKERRERRDHQAEIQRHKLCADFEREKREIAEREYRKAHNRLEVTRLEYYDGFSQQSACADSSGHITCIQPGASVLDPTSNGSSSVLHASGGSFGLSPATCIIAILLTLLLAAIGLFLHTSDQLFRRSKMDLEAKDEKFEQLNSDFTTVICSLDDTKQQLSDSKHMHETSKAHAERLESNLAELSTSLEDTKGHLEDSEKKLHESLENAKRLESDLAQANISLNGTKTQLGDTEKELKENVACVGKLEKNLMEVNSSMEATKKELHDSEKGLEEKATHSEQLEASLVEERNSLESTKKELRDSKQKQDQSLAHAEQLESNLAQAKQSLDNKTTLLQQAERECDIHRTDSETKQTQIQESDMEVTNLRAQLASIQQERNGYRLASGQSAAAIQQLESNLAKVKQSLENTQQELGKVNKELCSVEQKHNDWAVLARRMPAKRCEQIREARLMKKYGALWQLRVRVKTMVPTAESSGDAVDDEDKRDRSEDEDDKDAGDSTEKSNGSLSTTASKDNGSGAQDKKNPEQTADAAAGLSSKPDDEESKPENDDVSSTQSDSQGFTQAPQGDKLEIQDHGNHQKRRKQRGKFTKSNDQQRVAELHRQFAFADWFMSDHEASNEVLDCWVTSWQYKGAKFQDIDYTWANESRAESASQAYPEQNQNNWLRDHLSSARNKIFELGEDVKEERYENQIQNLVSRAQDAEDEAVAAASNHPMPDQ</sequence>
<gene>
    <name evidence="4" type="ORF">MYCFIDRAFT_193510</name>
</gene>
<keyword evidence="3" id="KW-0812">Transmembrane</keyword>
<feature type="coiled-coil region" evidence="1">
    <location>
        <begin position="711"/>
        <end position="738"/>
    </location>
</feature>
<keyword evidence="3" id="KW-1133">Transmembrane helix</keyword>
<evidence type="ECO:0000256" key="3">
    <source>
        <dbReference type="SAM" id="Phobius"/>
    </source>
</evidence>
<feature type="region of interest" description="Disordered" evidence="2">
    <location>
        <begin position="290"/>
        <end position="340"/>
    </location>
</feature>
<accession>N1Q9V0</accession>
<name>N1Q9V0_PSEFD</name>
<feature type="compositionally biased region" description="Polar residues" evidence="2">
    <location>
        <begin position="578"/>
        <end position="592"/>
    </location>
</feature>
<dbReference type="RefSeq" id="XP_007922185.1">
    <property type="nucleotide sequence ID" value="XM_007923994.1"/>
</dbReference>